<sequence>MALRSDLRNVAIIAHVDHGKTTLVDAMLWQSGAFRDNQDVNDRVMDSMDLEREKGITILAKNTAVRYEGVKLNIIDTPGHADFGGEVERGLKMVDGVLLLVDASEGPLPQTRFVLRKALEDKLPVILVVNKVDRPDARISEVVDEVYELFIDLGASESQIEFPIVYTNAKAGCASLVTTDPGTSLKPLMDTLLDTIPAPEYEEGHPLQAHVTNLDASAYVGRLAICRVRNGTIKKGSQVAWCKADGTITSSRISELYITEALDRVDAAEAGPGEIIAVAGMADITIGETLADLTDPRPLPVITVDEPSISVTIGINLSPLAGKDGTKLTARQIQDRLTAETIGNVSIRVLDTERPDVWEVQGRGELQLAILVEIMRREGFELTVGKPQVVIRDIDGKRHEPVERMTIDVPEEYVGVITQMLALRKGRMEQMINHGTGWVRMDYLVPARGLIGFRTEFLTDTRGTGLLHHVFEAWEPWAGDMRLRPTGSLVADRTGKTASFALFNLQERGSLFVEPGEDVYEGMIVGENARQEDLDVNAIKEKHLTNVRSSTSDVLIRLVPARKLSLDQALEFVREDECVEVTPHSVRMRKVVLEQVERVREARRLRA</sequence>
<dbReference type="Gene3D" id="3.30.70.870">
    <property type="entry name" value="Elongation Factor G (Translational Gtpase), domain 3"/>
    <property type="match status" value="1"/>
</dbReference>
<dbReference type="Pfam" id="PF03144">
    <property type="entry name" value="GTP_EFTU_D2"/>
    <property type="match status" value="1"/>
</dbReference>
<dbReference type="InterPro" id="IPR035647">
    <property type="entry name" value="EFG_III/V"/>
</dbReference>
<comment type="caution">
    <text evidence="5">The sequence shown here is derived from an EMBL/GenBank/DDBJ whole genome shotgun (WGS) entry which is preliminary data.</text>
</comment>
<evidence type="ECO:0000313" key="6">
    <source>
        <dbReference type="Proteomes" id="UP001149140"/>
    </source>
</evidence>
<evidence type="ECO:0000259" key="4">
    <source>
        <dbReference type="PROSITE" id="PS51722"/>
    </source>
</evidence>
<dbReference type="CDD" id="cd01891">
    <property type="entry name" value="TypA_BipA"/>
    <property type="match status" value="1"/>
</dbReference>
<dbReference type="Gene3D" id="2.40.50.250">
    <property type="entry name" value="bipa protein"/>
    <property type="match status" value="1"/>
</dbReference>
<dbReference type="InterPro" id="IPR031157">
    <property type="entry name" value="G_TR_CS"/>
</dbReference>
<dbReference type="Gene3D" id="3.30.70.240">
    <property type="match status" value="1"/>
</dbReference>
<dbReference type="InterPro" id="IPR048876">
    <property type="entry name" value="BipA_C"/>
</dbReference>
<dbReference type="NCBIfam" id="TIGR00231">
    <property type="entry name" value="small_GTP"/>
    <property type="match status" value="1"/>
</dbReference>
<dbReference type="InterPro" id="IPR035651">
    <property type="entry name" value="BipA_V"/>
</dbReference>
<feature type="binding site" evidence="3">
    <location>
        <begin position="130"/>
        <end position="133"/>
    </location>
    <ligand>
        <name>GTP</name>
        <dbReference type="ChEBI" id="CHEBI:37565"/>
    </ligand>
</feature>
<dbReference type="InterPro" id="IPR047041">
    <property type="entry name" value="BipA_GTP-bd_dom"/>
</dbReference>
<dbReference type="NCBIfam" id="TIGR01394">
    <property type="entry name" value="TypA_BipA"/>
    <property type="match status" value="1"/>
</dbReference>
<dbReference type="GO" id="GO:0005829">
    <property type="term" value="C:cytosol"/>
    <property type="evidence" value="ECO:0007669"/>
    <property type="project" value="TreeGrafter"/>
</dbReference>
<comment type="subunit">
    <text evidence="3">Monomer.</text>
</comment>
<accession>A0A9X3S0U3</accession>
<dbReference type="EMBL" id="JAPDOD010000018">
    <property type="protein sequence ID" value="MDA0162435.1"/>
    <property type="molecule type" value="Genomic_DNA"/>
</dbReference>
<keyword evidence="3" id="KW-0690">Ribosome biogenesis</keyword>
<dbReference type="PROSITE" id="PS51722">
    <property type="entry name" value="G_TR_2"/>
    <property type="match status" value="1"/>
</dbReference>
<keyword evidence="3" id="KW-0378">Hydrolase</keyword>
<dbReference type="FunFam" id="3.30.70.240:FF:000002">
    <property type="entry name" value="GTP-binding protein TypA"/>
    <property type="match status" value="1"/>
</dbReference>
<keyword evidence="3" id="KW-0699">rRNA-binding</keyword>
<comment type="catalytic activity">
    <reaction evidence="3">
        <text>GTP + H2O = GDP + phosphate + H(+)</text>
        <dbReference type="Rhea" id="RHEA:19669"/>
        <dbReference type="ChEBI" id="CHEBI:15377"/>
        <dbReference type="ChEBI" id="CHEBI:15378"/>
        <dbReference type="ChEBI" id="CHEBI:37565"/>
        <dbReference type="ChEBI" id="CHEBI:43474"/>
        <dbReference type="ChEBI" id="CHEBI:58189"/>
    </reaction>
</comment>
<dbReference type="Gene3D" id="2.40.30.10">
    <property type="entry name" value="Translation factors"/>
    <property type="match status" value="1"/>
</dbReference>
<dbReference type="Proteomes" id="UP001149140">
    <property type="component" value="Unassembled WGS sequence"/>
</dbReference>
<dbReference type="CDD" id="cd03710">
    <property type="entry name" value="BipA_TypA_C"/>
    <property type="match status" value="1"/>
</dbReference>
<dbReference type="PANTHER" id="PTHR42908:SF8">
    <property type="entry name" value="TR-TYPE G DOMAIN-CONTAINING PROTEIN"/>
    <property type="match status" value="1"/>
</dbReference>
<name>A0A9X3S0U3_9ACTN</name>
<dbReference type="InterPro" id="IPR006298">
    <property type="entry name" value="BipA"/>
</dbReference>
<evidence type="ECO:0000256" key="3">
    <source>
        <dbReference type="HAMAP-Rule" id="MF_00849"/>
    </source>
</evidence>
<feature type="binding site" evidence="3">
    <location>
        <begin position="17"/>
        <end position="22"/>
    </location>
    <ligand>
        <name>GTP</name>
        <dbReference type="ChEBI" id="CHEBI:37565"/>
    </ligand>
</feature>
<dbReference type="GO" id="GO:1990904">
    <property type="term" value="C:ribonucleoprotein complex"/>
    <property type="evidence" value="ECO:0007669"/>
    <property type="project" value="TreeGrafter"/>
</dbReference>
<dbReference type="SUPFAM" id="SSF54980">
    <property type="entry name" value="EF-G C-terminal domain-like"/>
    <property type="match status" value="2"/>
</dbReference>
<dbReference type="InterPro" id="IPR004161">
    <property type="entry name" value="EFTu-like_2"/>
</dbReference>
<dbReference type="InterPro" id="IPR000795">
    <property type="entry name" value="T_Tr_GTP-bd_dom"/>
</dbReference>
<gene>
    <name evidence="5" type="primary">typA</name>
    <name evidence="3" type="synonym">bipA</name>
    <name evidence="5" type="ORF">OM076_19335</name>
</gene>
<reference evidence="5" key="1">
    <citation type="submission" date="2022-10" db="EMBL/GenBank/DDBJ databases">
        <title>The WGS of Solirubrobacter ginsenosidimutans DSM 21036.</title>
        <authorList>
            <person name="Jiang Z."/>
        </authorList>
    </citation>
    <scope>NUCLEOTIDE SEQUENCE</scope>
    <source>
        <strain evidence="5">DSM 21036</strain>
    </source>
</reference>
<keyword evidence="3" id="KW-0820">tRNA-binding</keyword>
<dbReference type="GO" id="GO:0043022">
    <property type="term" value="F:ribosome binding"/>
    <property type="evidence" value="ECO:0007669"/>
    <property type="project" value="UniProtKB-UniRule"/>
</dbReference>
<evidence type="ECO:0000256" key="1">
    <source>
        <dbReference type="ARBA" id="ARBA00022741"/>
    </source>
</evidence>
<dbReference type="AlphaFoldDB" id="A0A9X3S0U3"/>
<keyword evidence="2 3" id="KW-0342">GTP-binding</keyword>
<dbReference type="InterPro" id="IPR027417">
    <property type="entry name" value="P-loop_NTPase"/>
</dbReference>
<proteinExistence type="inferred from homology"/>
<dbReference type="EC" id="3.6.5.-" evidence="3"/>
<evidence type="ECO:0000313" key="5">
    <source>
        <dbReference type="EMBL" id="MDA0162435.1"/>
    </source>
</evidence>
<dbReference type="Gene3D" id="3.40.50.300">
    <property type="entry name" value="P-loop containing nucleotide triphosphate hydrolases"/>
    <property type="match status" value="1"/>
</dbReference>
<dbReference type="GO" id="GO:0019843">
    <property type="term" value="F:rRNA binding"/>
    <property type="evidence" value="ECO:0007669"/>
    <property type="project" value="UniProtKB-KW"/>
</dbReference>
<dbReference type="GO" id="GO:0003924">
    <property type="term" value="F:GTPase activity"/>
    <property type="evidence" value="ECO:0007669"/>
    <property type="project" value="UniProtKB-UniRule"/>
</dbReference>
<dbReference type="PANTHER" id="PTHR42908">
    <property type="entry name" value="TRANSLATION ELONGATION FACTOR-RELATED"/>
    <property type="match status" value="1"/>
</dbReference>
<dbReference type="InterPro" id="IPR009000">
    <property type="entry name" value="Transl_B-barrel_sf"/>
</dbReference>
<dbReference type="HAMAP" id="MF_00849">
    <property type="entry name" value="BipA"/>
    <property type="match status" value="1"/>
</dbReference>
<dbReference type="PRINTS" id="PR00315">
    <property type="entry name" value="ELONGATNFCT"/>
</dbReference>
<dbReference type="FunFam" id="3.40.50.300:FF:000055">
    <property type="entry name" value="GTP-binding protein TypA"/>
    <property type="match status" value="1"/>
</dbReference>
<organism evidence="5 6">
    <name type="scientific">Solirubrobacter ginsenosidimutans</name>
    <dbReference type="NCBI Taxonomy" id="490573"/>
    <lineage>
        <taxon>Bacteria</taxon>
        <taxon>Bacillati</taxon>
        <taxon>Actinomycetota</taxon>
        <taxon>Thermoleophilia</taxon>
        <taxon>Solirubrobacterales</taxon>
        <taxon>Solirubrobacteraceae</taxon>
        <taxon>Solirubrobacter</taxon>
    </lineage>
</organism>
<dbReference type="InterPro" id="IPR005225">
    <property type="entry name" value="Small_GTP-bd"/>
</dbReference>
<dbReference type="InterPro" id="IPR047042">
    <property type="entry name" value="BipA_II"/>
</dbReference>
<dbReference type="GO" id="GO:0000049">
    <property type="term" value="F:tRNA binding"/>
    <property type="evidence" value="ECO:0007669"/>
    <property type="project" value="UniProtKB-KW"/>
</dbReference>
<protein>
    <recommendedName>
        <fullName evidence="3">Large ribosomal subunit assembly factor BipA</fullName>
        <ecNumber evidence="3">3.6.5.-</ecNumber>
    </recommendedName>
    <alternativeName>
        <fullName evidence="3">GTP-binding protein BipA</fullName>
    </alternativeName>
</protein>
<dbReference type="Pfam" id="PF21018">
    <property type="entry name" value="BipA_C"/>
    <property type="match status" value="1"/>
</dbReference>
<evidence type="ECO:0000256" key="2">
    <source>
        <dbReference type="ARBA" id="ARBA00023134"/>
    </source>
</evidence>
<dbReference type="CDD" id="cd03691">
    <property type="entry name" value="BipA_TypA_II"/>
    <property type="match status" value="1"/>
</dbReference>
<keyword evidence="3" id="KW-0694">RNA-binding</keyword>
<dbReference type="PROSITE" id="PS00301">
    <property type="entry name" value="G_TR_1"/>
    <property type="match status" value="1"/>
</dbReference>
<feature type="domain" description="Tr-type G" evidence="4">
    <location>
        <begin position="5"/>
        <end position="200"/>
    </location>
</feature>
<dbReference type="FunFam" id="3.30.70.870:FF:000003">
    <property type="entry name" value="GTP-binding protein TypA"/>
    <property type="match status" value="1"/>
</dbReference>
<dbReference type="FunFam" id="2.40.50.250:FF:000001">
    <property type="entry name" value="GTP-binding protein TypA"/>
    <property type="match status" value="1"/>
</dbReference>
<comment type="similarity">
    <text evidence="3">Belongs to the TRAFAC class translation factor GTPase superfamily. Classic translation factor GTPase family. BipA subfamily.</text>
</comment>
<keyword evidence="1 3" id="KW-0547">Nucleotide-binding</keyword>
<dbReference type="Pfam" id="PF00009">
    <property type="entry name" value="GTP_EFTU"/>
    <property type="match status" value="1"/>
</dbReference>
<dbReference type="SUPFAM" id="SSF50447">
    <property type="entry name" value="Translation proteins"/>
    <property type="match status" value="1"/>
</dbReference>
<dbReference type="Pfam" id="PF00679">
    <property type="entry name" value="EFG_C"/>
    <property type="match status" value="1"/>
</dbReference>
<keyword evidence="6" id="KW-1185">Reference proteome</keyword>
<dbReference type="InterPro" id="IPR000640">
    <property type="entry name" value="EFG_V-like"/>
</dbReference>
<dbReference type="InterPro" id="IPR042116">
    <property type="entry name" value="TypA/BipA_C"/>
</dbReference>
<dbReference type="SUPFAM" id="SSF52540">
    <property type="entry name" value="P-loop containing nucleoside triphosphate hydrolases"/>
    <property type="match status" value="1"/>
</dbReference>
<dbReference type="RefSeq" id="WP_270041675.1">
    <property type="nucleotide sequence ID" value="NZ_JAPDOD010000018.1"/>
</dbReference>
<keyword evidence="3" id="KW-0963">Cytoplasm</keyword>
<dbReference type="GO" id="GO:0005525">
    <property type="term" value="F:GTP binding"/>
    <property type="evidence" value="ECO:0007669"/>
    <property type="project" value="UniProtKB-UniRule"/>
</dbReference>
<comment type="function">
    <text evidence="3">A 50S ribosomal subunit assembly protein with GTPase activity, required for 50S subunit assembly at low temperatures, may also play a role in translation. Binds GTP and analogs. Binds the 70S ribosome between the 30S and 50S subunits, in a similar position as ribosome-bound EF-G; it contacts a number of ribosomal proteins, both rRNAs and the A-site tRNA.</text>
</comment>
<dbReference type="GO" id="GO:0000027">
    <property type="term" value="P:ribosomal large subunit assembly"/>
    <property type="evidence" value="ECO:0007669"/>
    <property type="project" value="UniProtKB-UniRule"/>
</dbReference>
<comment type="subcellular location">
    <subcellularLocation>
        <location evidence="3">Cytoplasm</location>
    </subcellularLocation>
    <text evidence="3">Binds to ribosomes.</text>
</comment>